<keyword evidence="2" id="KW-1185">Reference proteome</keyword>
<proteinExistence type="predicted"/>
<dbReference type="RefSeq" id="WP_126704176.1">
    <property type="nucleotide sequence ID" value="NZ_CP034593.1"/>
</dbReference>
<protein>
    <submittedName>
        <fullName evidence="1">Uncharacterized protein</fullName>
    </submittedName>
</protein>
<reference evidence="1 2" key="1">
    <citation type="submission" date="2018-12" db="EMBL/GenBank/DDBJ databases">
        <title>Complete genome sequence of Flaviflexus sp. H23T48.</title>
        <authorList>
            <person name="Bae J.-W."/>
            <person name="Lee J.-Y."/>
        </authorList>
    </citation>
    <scope>NUCLEOTIDE SEQUENCE [LARGE SCALE GENOMIC DNA]</scope>
    <source>
        <strain evidence="1 2">H23T48</strain>
    </source>
</reference>
<evidence type="ECO:0000313" key="1">
    <source>
        <dbReference type="EMBL" id="AZQ77373.1"/>
    </source>
</evidence>
<name>A0A3Q9G4S1_9ACTO</name>
<accession>A0A3Q9G4S1</accession>
<dbReference type="EMBL" id="CP034593">
    <property type="protein sequence ID" value="AZQ77373.1"/>
    <property type="molecule type" value="Genomic_DNA"/>
</dbReference>
<organism evidence="1 2">
    <name type="scientific">Flaviflexus ciconiae</name>
    <dbReference type="NCBI Taxonomy" id="2496867"/>
    <lineage>
        <taxon>Bacteria</taxon>
        <taxon>Bacillati</taxon>
        <taxon>Actinomycetota</taxon>
        <taxon>Actinomycetes</taxon>
        <taxon>Actinomycetales</taxon>
        <taxon>Actinomycetaceae</taxon>
        <taxon>Flaviflexus</taxon>
    </lineage>
</organism>
<dbReference type="KEGG" id="flh:EJ997_08545"/>
<dbReference type="AlphaFoldDB" id="A0A3Q9G4S1"/>
<dbReference type="Proteomes" id="UP000280344">
    <property type="component" value="Chromosome"/>
</dbReference>
<sequence>MGDVVAVDRDALGISTKEDWTDSETLANIAGGIQPVINDTSSSIHDIPAGRGTDGVVRLRNEIGMFLETMRTVIREYSDAAALLGSGQESAMANYDTTETDTTGQFDFLTSSTEG</sequence>
<dbReference type="OrthoDB" id="3262730at2"/>
<gene>
    <name evidence="1" type="ORF">EJ997_08545</name>
</gene>
<evidence type="ECO:0000313" key="2">
    <source>
        <dbReference type="Proteomes" id="UP000280344"/>
    </source>
</evidence>